<evidence type="ECO:0000256" key="2">
    <source>
        <dbReference type="ARBA" id="ARBA00022617"/>
    </source>
</evidence>
<keyword evidence="3" id="KW-0285">Flavoprotein</keyword>
<dbReference type="GO" id="GO:0020037">
    <property type="term" value="F:heme binding"/>
    <property type="evidence" value="ECO:0007669"/>
    <property type="project" value="InterPro"/>
</dbReference>
<sequence length="614" mass="65385">MPDARESSTNDRVVTRRRRSRSIAMAEQVIVIGGGLAGLSAAHTVLEHGARVVLLDKCSFLGGNSTKATSGINGALTRTQARLNIPDSADKFEDDIIKGAAGVGHTEAPAHTIPLAKVLAQGSGSSVDWLCEKFKLDLSLVAQLGGHSYPRTHRGKERFPGFTITYALMEGLEKVMEDSNGETARIITKAEAKRLLTDGSGTVIGVEYEKDGVLNQEYGPVVIATGGFGADYKPDSLLKKYRPDLQALPTTNGDHCTGDGIKMAMAVGADTIDMTSVQVHPTGLVNPAEPDSKVKFLAAEALRGVGGILLDANGNRFADELGRRDYVSGEMNRNKGPFRLILNGKASTEIEWHCKHYVGRGIMKRHDSGAEVAKELGISPQKLADTFAKYNEAARTKNCPFGKKFFTNAPFEMNDFFHSAIVCTVVHYTMGGLAINTDSQIVGPRGPIPGLFGAGEVVGGIHGRNRLGGNSLLDCVVFGRVAGSAVSRHLMSTAIRALRSGQTTAMNRVANLNDKINPPAMSAAPAAASAASGGGSRALTMDEINKHNTEGDLWVIIEGNVYDLTKFLPDHPGGKKAIMLFAGKDATEEFNMLHPPNVLKKYLSPDAKIGTVLG</sequence>
<comment type="cofactor">
    <cofactor evidence="1">
        <name>FAD</name>
        <dbReference type="ChEBI" id="CHEBI:57692"/>
    </cofactor>
</comment>
<dbReference type="GO" id="GO:0010181">
    <property type="term" value="F:FMN binding"/>
    <property type="evidence" value="ECO:0007669"/>
    <property type="project" value="InterPro"/>
</dbReference>
<gene>
    <name evidence="9" type="ORF">BE221DRAFT_75322</name>
</gene>
<dbReference type="eggNOG" id="KOG2404">
    <property type="taxonomic scope" value="Eukaryota"/>
</dbReference>
<dbReference type="EMBL" id="KZ155784">
    <property type="protein sequence ID" value="OUS46256.1"/>
    <property type="molecule type" value="Genomic_DNA"/>
</dbReference>
<dbReference type="eggNOG" id="KOG0537">
    <property type="taxonomic scope" value="Eukaryota"/>
</dbReference>
<evidence type="ECO:0000256" key="7">
    <source>
        <dbReference type="ARBA" id="ARBA00023004"/>
    </source>
</evidence>
<dbReference type="PROSITE" id="PS00191">
    <property type="entry name" value="CYTOCHROME_B5_1"/>
    <property type="match status" value="1"/>
</dbReference>
<dbReference type="GO" id="GO:0016491">
    <property type="term" value="F:oxidoreductase activity"/>
    <property type="evidence" value="ECO:0007669"/>
    <property type="project" value="UniProtKB-KW"/>
</dbReference>
<evidence type="ECO:0000256" key="5">
    <source>
        <dbReference type="ARBA" id="ARBA00022827"/>
    </source>
</evidence>
<dbReference type="KEGG" id="ota:OT_ostta13g01470"/>
<evidence type="ECO:0000256" key="1">
    <source>
        <dbReference type="ARBA" id="ARBA00001974"/>
    </source>
</evidence>
<dbReference type="AlphaFoldDB" id="A0A1Y5I9R9"/>
<dbReference type="NCBIfam" id="TIGR01813">
    <property type="entry name" value="flavo_cyto_c"/>
    <property type="match status" value="1"/>
</dbReference>
<dbReference type="Proteomes" id="UP000195557">
    <property type="component" value="Unassembled WGS sequence"/>
</dbReference>
<dbReference type="PRINTS" id="PR00363">
    <property type="entry name" value="CYTOCHROMEB5"/>
</dbReference>
<organism evidence="9">
    <name type="scientific">Ostreococcus tauri</name>
    <name type="common">Marine green alga</name>
    <dbReference type="NCBI Taxonomy" id="70448"/>
    <lineage>
        <taxon>Eukaryota</taxon>
        <taxon>Viridiplantae</taxon>
        <taxon>Chlorophyta</taxon>
        <taxon>Mamiellophyceae</taxon>
        <taxon>Mamiellales</taxon>
        <taxon>Bathycoccaceae</taxon>
        <taxon>Ostreococcus</taxon>
    </lineage>
</organism>
<dbReference type="Gene3D" id="3.90.700.10">
    <property type="entry name" value="Succinate dehydrogenase/fumarate reductase flavoprotein, catalytic domain"/>
    <property type="match status" value="1"/>
</dbReference>
<dbReference type="InterPro" id="IPR036188">
    <property type="entry name" value="FAD/NAD-bd_sf"/>
</dbReference>
<dbReference type="InterPro" id="IPR001199">
    <property type="entry name" value="Cyt_B5-like_heme/steroid-bd"/>
</dbReference>
<dbReference type="RefSeq" id="XP_003082623.2">
    <property type="nucleotide sequence ID" value="XM_003082575.2"/>
</dbReference>
<dbReference type="Gene3D" id="3.10.120.10">
    <property type="entry name" value="Cytochrome b5-like heme/steroid binding domain"/>
    <property type="match status" value="1"/>
</dbReference>
<evidence type="ECO:0000256" key="6">
    <source>
        <dbReference type="ARBA" id="ARBA00023002"/>
    </source>
</evidence>
<dbReference type="SUPFAM" id="SSF55856">
    <property type="entry name" value="Cytochrome b5-like heme/steroid binding domain"/>
    <property type="match status" value="1"/>
</dbReference>
<dbReference type="Pfam" id="PF00890">
    <property type="entry name" value="FAD_binding_2"/>
    <property type="match status" value="1"/>
</dbReference>
<dbReference type="PANTHER" id="PTHR43400:SF1">
    <property type="entry name" value="FUMARATE REDUCTASE"/>
    <property type="match status" value="1"/>
</dbReference>
<keyword evidence="2" id="KW-0349">Heme</keyword>
<dbReference type="InterPro" id="IPR036400">
    <property type="entry name" value="Cyt_B5-like_heme/steroid_sf"/>
</dbReference>
<dbReference type="InterPro" id="IPR050315">
    <property type="entry name" value="FAD-oxidoreductase_2"/>
</dbReference>
<dbReference type="OrthoDB" id="10254877at2759"/>
<keyword evidence="7" id="KW-0408">Iron</keyword>
<evidence type="ECO:0000259" key="8">
    <source>
        <dbReference type="PROSITE" id="PS50255"/>
    </source>
</evidence>
<dbReference type="InterPro" id="IPR018506">
    <property type="entry name" value="Cyt_B5_heme-BS"/>
</dbReference>
<evidence type="ECO:0000313" key="9">
    <source>
        <dbReference type="EMBL" id="OUS46256.1"/>
    </source>
</evidence>
<name>A0A1Y5I9R9_OSTTA</name>
<proteinExistence type="predicted"/>
<dbReference type="SUPFAM" id="SSF51905">
    <property type="entry name" value="FAD/NAD(P)-binding domain"/>
    <property type="match status" value="1"/>
</dbReference>
<dbReference type="SMART" id="SM01117">
    <property type="entry name" value="Cyt-b5"/>
    <property type="match status" value="1"/>
</dbReference>
<dbReference type="PROSITE" id="PS50255">
    <property type="entry name" value="CYTOCHROME_B5_2"/>
    <property type="match status" value="1"/>
</dbReference>
<dbReference type="PANTHER" id="PTHR43400">
    <property type="entry name" value="FUMARATE REDUCTASE"/>
    <property type="match status" value="1"/>
</dbReference>
<accession>A0A1Y5I9R9</accession>
<evidence type="ECO:0000256" key="4">
    <source>
        <dbReference type="ARBA" id="ARBA00022723"/>
    </source>
</evidence>
<dbReference type="GO" id="GO:0046872">
    <property type="term" value="F:metal ion binding"/>
    <property type="evidence" value="ECO:0007669"/>
    <property type="project" value="UniProtKB-KW"/>
</dbReference>
<dbReference type="InterPro" id="IPR027477">
    <property type="entry name" value="Succ_DH/fumarate_Rdtase_cat_sf"/>
</dbReference>
<keyword evidence="5" id="KW-0274">FAD</keyword>
<dbReference type="InterPro" id="IPR010960">
    <property type="entry name" value="Flavocytochrome_c"/>
</dbReference>
<dbReference type="SUPFAM" id="SSF56425">
    <property type="entry name" value="Succinate dehydrogenase/fumarate reductase flavoprotein, catalytic domain"/>
    <property type="match status" value="1"/>
</dbReference>
<dbReference type="FunFam" id="3.10.120.10:FF:000009">
    <property type="entry name" value="Cytochrome b2, mitochondrial, putative"/>
    <property type="match status" value="1"/>
</dbReference>
<reference evidence="9" key="1">
    <citation type="submission" date="2017-04" db="EMBL/GenBank/DDBJ databases">
        <title>Population genomics of picophytoplankton unveils novel chromosome hypervariability.</title>
        <authorList>
            <consortium name="DOE Joint Genome Institute"/>
            <person name="Blanc-Mathieu R."/>
            <person name="Krasovec M."/>
            <person name="Hebrard M."/>
            <person name="Yau S."/>
            <person name="Desgranges E."/>
            <person name="Martin J."/>
            <person name="Schackwitz W."/>
            <person name="Kuo A."/>
            <person name="Salin G."/>
            <person name="Donnadieu C."/>
            <person name="Desdevises Y."/>
            <person name="Sanchez-Ferandin S."/>
            <person name="Moreau H."/>
            <person name="Rivals E."/>
            <person name="Grigoriev I.V."/>
            <person name="Grimsley N."/>
            <person name="Eyre-Walker A."/>
            <person name="Piganeau G."/>
        </authorList>
    </citation>
    <scope>NUCLEOTIDE SEQUENCE [LARGE SCALE GENOMIC DNA]</scope>
    <source>
        <strain evidence="9">RCC 1115</strain>
    </source>
</reference>
<feature type="domain" description="Cytochrome b5 heme-binding" evidence="8">
    <location>
        <begin position="536"/>
        <end position="613"/>
    </location>
</feature>
<keyword evidence="4" id="KW-0479">Metal-binding</keyword>
<keyword evidence="6" id="KW-0560">Oxidoreductase</keyword>
<protein>
    <submittedName>
        <fullName evidence="9">Cytochrome b5</fullName>
    </submittedName>
</protein>
<dbReference type="Gene3D" id="3.50.50.60">
    <property type="entry name" value="FAD/NAD(P)-binding domain"/>
    <property type="match status" value="1"/>
</dbReference>
<dbReference type="OMA" id="EDLWVVV"/>
<dbReference type="Pfam" id="PF00173">
    <property type="entry name" value="Cyt-b5"/>
    <property type="match status" value="1"/>
</dbReference>
<dbReference type="InterPro" id="IPR003953">
    <property type="entry name" value="FAD-dep_OxRdtase_2_FAD-bd"/>
</dbReference>
<evidence type="ECO:0000256" key="3">
    <source>
        <dbReference type="ARBA" id="ARBA00022630"/>
    </source>
</evidence>